<dbReference type="Proteomes" id="UP000225605">
    <property type="component" value="Unassembled WGS sequence"/>
</dbReference>
<dbReference type="Proteomes" id="UP000283568">
    <property type="component" value="Unassembled WGS sequence"/>
</dbReference>
<dbReference type="NCBIfam" id="NF001095">
    <property type="entry name" value="PRK00124.1"/>
    <property type="match status" value="1"/>
</dbReference>
<accession>A0A2D0IK70</accession>
<evidence type="ECO:0000256" key="1">
    <source>
        <dbReference type="ARBA" id="ARBA00008522"/>
    </source>
</evidence>
<dbReference type="Pfam" id="PF02639">
    <property type="entry name" value="DUF188"/>
    <property type="match status" value="1"/>
</dbReference>
<reference evidence="3 5" key="1">
    <citation type="journal article" date="2017" name="Nat. Microbiol.">
        <title>Natural product diversity associated with the nematode symbionts Photorhabdus and Xenorhabdus.</title>
        <authorList>
            <person name="Tobias N.J."/>
            <person name="Wolff H."/>
            <person name="Djahanschiri B."/>
            <person name="Grundmann F."/>
            <person name="Kronenwerth M."/>
            <person name="Shi Y.M."/>
            <person name="Simonyi S."/>
            <person name="Grun P."/>
            <person name="Shapiro-Ilan D."/>
            <person name="Pidot S.J."/>
            <person name="Stinear T.P."/>
            <person name="Ebersberger I."/>
            <person name="Bode H.B."/>
        </authorList>
    </citation>
    <scope>NUCLEOTIDE SEQUENCE [LARGE SCALE GENOMIC DNA]</scope>
    <source>
        <strain evidence="3 5">DSM 16337</strain>
    </source>
</reference>
<proteinExistence type="inferred from homology"/>
<dbReference type="HAMAP" id="MF_00489">
    <property type="entry name" value="UPF0178"/>
    <property type="match status" value="1"/>
</dbReference>
<gene>
    <name evidence="4" type="ORF">BDE27_1398</name>
    <name evidence="3" type="ORF">Xehl_03916</name>
</gene>
<name>A0A2D0IK70_9GAMM</name>
<evidence type="ECO:0000313" key="3">
    <source>
        <dbReference type="EMBL" id="PHM22163.1"/>
    </source>
</evidence>
<dbReference type="PANTHER" id="PTHR35146">
    <property type="entry name" value="UPF0178 PROTEIN YAII"/>
    <property type="match status" value="1"/>
</dbReference>
<reference evidence="4 6" key="2">
    <citation type="submission" date="2018-09" db="EMBL/GenBank/DDBJ databases">
        <title>Genomic Encyclopedia of Archaeal and Bacterial Type Strains, Phase II (KMG-II): from individual species to whole genera.</title>
        <authorList>
            <person name="Goeker M."/>
        </authorList>
    </citation>
    <scope>NUCLEOTIDE SEQUENCE [LARGE SCALE GENOMIC DNA]</scope>
    <source>
        <strain evidence="4 6">DSM 16337</strain>
    </source>
</reference>
<dbReference type="EMBL" id="RAQI01000002">
    <property type="protein sequence ID" value="RKE91192.1"/>
    <property type="molecule type" value="Genomic_DNA"/>
</dbReference>
<comment type="similarity">
    <text evidence="1 2">Belongs to the UPF0178 family.</text>
</comment>
<dbReference type="AlphaFoldDB" id="A0A2D0IK70"/>
<evidence type="ECO:0000313" key="4">
    <source>
        <dbReference type="EMBL" id="RKE91192.1"/>
    </source>
</evidence>
<keyword evidence="6" id="KW-1185">Reference proteome</keyword>
<organism evidence="3 5">
    <name type="scientific">Xenorhabdus ehlersii</name>
    <dbReference type="NCBI Taxonomy" id="290111"/>
    <lineage>
        <taxon>Bacteria</taxon>
        <taxon>Pseudomonadati</taxon>
        <taxon>Pseudomonadota</taxon>
        <taxon>Gammaproteobacteria</taxon>
        <taxon>Enterobacterales</taxon>
        <taxon>Morganellaceae</taxon>
        <taxon>Xenorhabdus</taxon>
    </lineage>
</organism>
<dbReference type="OrthoDB" id="9798918at2"/>
<dbReference type="RefSeq" id="WP_099134023.1">
    <property type="nucleotide sequence ID" value="NZ_CAWNOJ010000050.1"/>
</dbReference>
<evidence type="ECO:0000256" key="2">
    <source>
        <dbReference type="HAMAP-Rule" id="MF_00489"/>
    </source>
</evidence>
<dbReference type="EMBL" id="NIBT01000037">
    <property type="protein sequence ID" value="PHM22163.1"/>
    <property type="molecule type" value="Genomic_DNA"/>
</dbReference>
<comment type="caution">
    <text evidence="3">The sequence shown here is derived from an EMBL/GenBank/DDBJ whole genome shotgun (WGS) entry which is preliminary data.</text>
</comment>
<dbReference type="CDD" id="cd18720">
    <property type="entry name" value="PIN_YqxD-like"/>
    <property type="match status" value="1"/>
</dbReference>
<evidence type="ECO:0000313" key="6">
    <source>
        <dbReference type="Proteomes" id="UP000283568"/>
    </source>
</evidence>
<dbReference type="InterPro" id="IPR003791">
    <property type="entry name" value="UPF0178"/>
</dbReference>
<sequence>MPIWVDADACPKVIKEVLYRAAEREKIRITFVANQQLSVPTSIFLRTLQVPAGFDMADNEIVRRSKIGDLVITADIPLAAEVVGKGAIALNPRGERYSEATIRERLVMRDFMDTMRASGIQTGGPATLSQRDRQRFANELDNWLLQQKKVS</sequence>
<protein>
    <recommendedName>
        <fullName evidence="2">UPF0178 protein BDE27_1398</fullName>
    </recommendedName>
</protein>
<dbReference type="PANTHER" id="PTHR35146:SF1">
    <property type="entry name" value="UPF0178 PROTEIN YAII"/>
    <property type="match status" value="1"/>
</dbReference>
<evidence type="ECO:0000313" key="5">
    <source>
        <dbReference type="Proteomes" id="UP000225605"/>
    </source>
</evidence>